<keyword evidence="4" id="KW-1185">Reference proteome</keyword>
<name>A0A383WG15_TETOB</name>
<proteinExistence type="predicted"/>
<feature type="transmembrane region" description="Helical" evidence="2">
    <location>
        <begin position="59"/>
        <end position="79"/>
    </location>
</feature>
<dbReference type="Proteomes" id="UP000256970">
    <property type="component" value="Unassembled WGS sequence"/>
</dbReference>
<dbReference type="EMBL" id="FNXT01001259">
    <property type="protein sequence ID" value="SZX76477.1"/>
    <property type="molecule type" value="Genomic_DNA"/>
</dbReference>
<feature type="transmembrane region" description="Helical" evidence="2">
    <location>
        <begin position="21"/>
        <end position="39"/>
    </location>
</feature>
<sequence length="376" mass="40445">MKRDFKLADASLMREVELLQQSATFLFGAGVVAGFTAGASRSSTTQQQDHKPFFEPSIWAIWGVIAACLLCTVLAAFFARMMASMLWSLSKDYLDRLTPVYDQMYPGDAKLAGVLAAWDAKMVKIRNKAQPGKDSVAAAPRVAPTADEATSQPSPVLQPGADSDVISTAPAVDSAGHAKDQGLAAAGSPEITSVISPASSPAPTALNKKLQVKQLVYWNALSPALLPGVNTVWVFIAVGKICFLSAATLWSVVFLLIAYSRAADNSSLWTVVAVTLFTVVVMDVVVFCMVRYVFAVFRGYHKPNGAFWPARWDTTFTFHMVPQRSNTAARWWDRLRLSGGSQDTQFELMHSPAASSPRANAAEHAAGGHFAGHGMA</sequence>
<keyword evidence="2" id="KW-0812">Transmembrane</keyword>
<gene>
    <name evidence="3" type="ORF">BQ4739_LOCUS16861</name>
</gene>
<evidence type="ECO:0000313" key="4">
    <source>
        <dbReference type="Proteomes" id="UP000256970"/>
    </source>
</evidence>
<keyword evidence="2" id="KW-1133">Transmembrane helix</keyword>
<evidence type="ECO:0000256" key="1">
    <source>
        <dbReference type="SAM" id="MobiDB-lite"/>
    </source>
</evidence>
<feature type="transmembrane region" description="Helical" evidence="2">
    <location>
        <begin position="271"/>
        <end position="294"/>
    </location>
</feature>
<reference evidence="3 4" key="1">
    <citation type="submission" date="2016-10" db="EMBL/GenBank/DDBJ databases">
        <authorList>
            <person name="Cai Z."/>
        </authorList>
    </citation>
    <scope>NUCLEOTIDE SEQUENCE [LARGE SCALE GENOMIC DNA]</scope>
</reference>
<evidence type="ECO:0000256" key="2">
    <source>
        <dbReference type="SAM" id="Phobius"/>
    </source>
</evidence>
<organism evidence="3 4">
    <name type="scientific">Tetradesmus obliquus</name>
    <name type="common">Green alga</name>
    <name type="synonym">Acutodesmus obliquus</name>
    <dbReference type="NCBI Taxonomy" id="3088"/>
    <lineage>
        <taxon>Eukaryota</taxon>
        <taxon>Viridiplantae</taxon>
        <taxon>Chlorophyta</taxon>
        <taxon>core chlorophytes</taxon>
        <taxon>Chlorophyceae</taxon>
        <taxon>CS clade</taxon>
        <taxon>Sphaeropleales</taxon>
        <taxon>Scenedesmaceae</taxon>
        <taxon>Tetradesmus</taxon>
    </lineage>
</organism>
<dbReference type="AlphaFoldDB" id="A0A383WG15"/>
<protein>
    <submittedName>
        <fullName evidence="3">Uncharacterized protein</fullName>
    </submittedName>
</protein>
<feature type="transmembrane region" description="Helical" evidence="2">
    <location>
        <begin position="232"/>
        <end position="259"/>
    </location>
</feature>
<feature type="region of interest" description="Disordered" evidence="1">
    <location>
        <begin position="134"/>
        <end position="158"/>
    </location>
</feature>
<evidence type="ECO:0000313" key="3">
    <source>
        <dbReference type="EMBL" id="SZX76477.1"/>
    </source>
</evidence>
<accession>A0A383WG15</accession>
<keyword evidence="2" id="KW-0472">Membrane</keyword>